<protein>
    <submittedName>
        <fullName evidence="1">Uncharacterized protein</fullName>
    </submittedName>
</protein>
<dbReference type="EMBL" id="CM044704">
    <property type="protein sequence ID" value="KAI5665387.1"/>
    <property type="molecule type" value="Genomic_DNA"/>
</dbReference>
<accession>A0ACC0AZK0</accession>
<comment type="caution">
    <text evidence="1">The sequence shown here is derived from an EMBL/GenBank/DDBJ whole genome shotgun (WGS) entry which is preliminary data.</text>
</comment>
<evidence type="ECO:0000313" key="2">
    <source>
        <dbReference type="Proteomes" id="UP001060085"/>
    </source>
</evidence>
<evidence type="ECO:0000313" key="1">
    <source>
        <dbReference type="EMBL" id="KAI5665387.1"/>
    </source>
</evidence>
<gene>
    <name evidence="1" type="ORF">M9H77_15240</name>
</gene>
<organism evidence="1 2">
    <name type="scientific">Catharanthus roseus</name>
    <name type="common">Madagascar periwinkle</name>
    <name type="synonym">Vinca rosea</name>
    <dbReference type="NCBI Taxonomy" id="4058"/>
    <lineage>
        <taxon>Eukaryota</taxon>
        <taxon>Viridiplantae</taxon>
        <taxon>Streptophyta</taxon>
        <taxon>Embryophyta</taxon>
        <taxon>Tracheophyta</taxon>
        <taxon>Spermatophyta</taxon>
        <taxon>Magnoliopsida</taxon>
        <taxon>eudicotyledons</taxon>
        <taxon>Gunneridae</taxon>
        <taxon>Pentapetalae</taxon>
        <taxon>asterids</taxon>
        <taxon>lamiids</taxon>
        <taxon>Gentianales</taxon>
        <taxon>Apocynaceae</taxon>
        <taxon>Rauvolfioideae</taxon>
        <taxon>Vinceae</taxon>
        <taxon>Catharanthinae</taxon>
        <taxon>Catharanthus</taxon>
    </lineage>
</organism>
<dbReference type="Proteomes" id="UP001060085">
    <property type="component" value="Linkage Group LG04"/>
</dbReference>
<proteinExistence type="predicted"/>
<name>A0ACC0AZK0_CATRO</name>
<reference evidence="2" key="1">
    <citation type="journal article" date="2023" name="Nat. Plants">
        <title>Single-cell RNA sequencing provides a high-resolution roadmap for understanding the multicellular compartmentation of specialized metabolism.</title>
        <authorList>
            <person name="Sun S."/>
            <person name="Shen X."/>
            <person name="Li Y."/>
            <person name="Li Y."/>
            <person name="Wang S."/>
            <person name="Li R."/>
            <person name="Zhang H."/>
            <person name="Shen G."/>
            <person name="Guo B."/>
            <person name="Wei J."/>
            <person name="Xu J."/>
            <person name="St-Pierre B."/>
            <person name="Chen S."/>
            <person name="Sun C."/>
        </authorList>
    </citation>
    <scope>NUCLEOTIDE SEQUENCE [LARGE SCALE GENOMIC DNA]</scope>
</reference>
<sequence length="208" mass="22882">MSSIHTVSVPHEAKAEQGEVIDYNFGSASSAATMSATIVSDSIVMTASDSQTVTAKLNSPALEVDFAKCDCCGLTEECTLEYIERIRERYQGKWICGLCAEAVKDEIVRCEERLISSEEALSRHFTFCNKFRSTGPPPDATIHLISAMRQLLRKSLDSPKSLRSMPSSPTTRNGKRGNMLMRSESCIPSLSLVDTADFRVMELQDGES</sequence>
<keyword evidence="2" id="KW-1185">Reference proteome</keyword>